<evidence type="ECO:0000313" key="3">
    <source>
        <dbReference type="Proteomes" id="UP000823775"/>
    </source>
</evidence>
<organism evidence="2 3">
    <name type="scientific">Datura stramonium</name>
    <name type="common">Jimsonweed</name>
    <name type="synonym">Common thornapple</name>
    <dbReference type="NCBI Taxonomy" id="4076"/>
    <lineage>
        <taxon>Eukaryota</taxon>
        <taxon>Viridiplantae</taxon>
        <taxon>Streptophyta</taxon>
        <taxon>Embryophyta</taxon>
        <taxon>Tracheophyta</taxon>
        <taxon>Spermatophyta</taxon>
        <taxon>Magnoliopsida</taxon>
        <taxon>eudicotyledons</taxon>
        <taxon>Gunneridae</taxon>
        <taxon>Pentapetalae</taxon>
        <taxon>asterids</taxon>
        <taxon>lamiids</taxon>
        <taxon>Solanales</taxon>
        <taxon>Solanaceae</taxon>
        <taxon>Solanoideae</taxon>
        <taxon>Datureae</taxon>
        <taxon>Datura</taxon>
    </lineage>
</organism>
<reference evidence="2 3" key="1">
    <citation type="journal article" date="2021" name="BMC Genomics">
        <title>Datura genome reveals duplications of psychoactive alkaloid biosynthetic genes and high mutation rate following tissue culture.</title>
        <authorList>
            <person name="Rajewski A."/>
            <person name="Carter-House D."/>
            <person name="Stajich J."/>
            <person name="Litt A."/>
        </authorList>
    </citation>
    <scope>NUCLEOTIDE SEQUENCE [LARGE SCALE GENOMIC DNA]</scope>
    <source>
        <strain evidence="2">AR-01</strain>
    </source>
</reference>
<keyword evidence="1" id="KW-1133">Transmembrane helix</keyword>
<accession>A0ABS8V6W5</accession>
<keyword evidence="1" id="KW-0812">Transmembrane</keyword>
<name>A0ABS8V6W5_DATST</name>
<evidence type="ECO:0000313" key="2">
    <source>
        <dbReference type="EMBL" id="MCD9642469.1"/>
    </source>
</evidence>
<protein>
    <recommendedName>
        <fullName evidence="4">Secreted protein</fullName>
    </recommendedName>
</protein>
<gene>
    <name evidence="2" type="ORF">HAX54_029306</name>
</gene>
<dbReference type="EMBL" id="JACEIK010003631">
    <property type="protein sequence ID" value="MCD9642469.1"/>
    <property type="molecule type" value="Genomic_DNA"/>
</dbReference>
<feature type="non-terminal residue" evidence="2">
    <location>
        <position position="84"/>
    </location>
</feature>
<keyword evidence="3" id="KW-1185">Reference proteome</keyword>
<feature type="transmembrane region" description="Helical" evidence="1">
    <location>
        <begin position="12"/>
        <end position="28"/>
    </location>
</feature>
<keyword evidence="1" id="KW-0472">Membrane</keyword>
<proteinExistence type="predicted"/>
<evidence type="ECO:0008006" key="4">
    <source>
        <dbReference type="Google" id="ProtNLM"/>
    </source>
</evidence>
<evidence type="ECO:0000256" key="1">
    <source>
        <dbReference type="SAM" id="Phobius"/>
    </source>
</evidence>
<sequence length="84" mass="9960">MMHVFTPVITKLAWICVEFVHWWFMAVVEKEEKRKREGQSGGFPVLFCPKNVRLGGGLEGEWEMKEMERRGCSDDFLRQRRGRV</sequence>
<comment type="caution">
    <text evidence="2">The sequence shown here is derived from an EMBL/GenBank/DDBJ whole genome shotgun (WGS) entry which is preliminary data.</text>
</comment>
<dbReference type="Proteomes" id="UP000823775">
    <property type="component" value="Unassembled WGS sequence"/>
</dbReference>